<dbReference type="AlphaFoldDB" id="A0A6C0BEQ0"/>
<organism evidence="2">
    <name type="scientific">viral metagenome</name>
    <dbReference type="NCBI Taxonomy" id="1070528"/>
    <lineage>
        <taxon>unclassified sequences</taxon>
        <taxon>metagenomes</taxon>
        <taxon>organismal metagenomes</taxon>
    </lineage>
</organism>
<dbReference type="EMBL" id="MN739138">
    <property type="protein sequence ID" value="QHS90452.1"/>
    <property type="molecule type" value="Genomic_DNA"/>
</dbReference>
<protein>
    <submittedName>
        <fullName evidence="2">Uncharacterized protein</fullName>
    </submittedName>
</protein>
<accession>A0A6C0BEQ0</accession>
<feature type="region of interest" description="Disordered" evidence="1">
    <location>
        <begin position="89"/>
        <end position="140"/>
    </location>
</feature>
<sequence>MELFHPNLYDSNYENNDDMYKQKAIALSGQKLMMPSTDPMLEVISSMQGKEVNTKSAIPDIFEYMNRFNGKKDSKKDDKKINENSVLQQQQLDAERRSEHSTNSSSTSSSTSNSTNSSTSVISTSTEIKEDGSTKVIQNMGDGSTRVTVTNTNGSNTVTFIPPANSTTSNIAAPSTPSTSSTHIVTPTPSATTYTKFELTPLNNNRNLLDKANKFTSNITKKIYVMIFVIEKTKSYDEFQILCINDKEIFNGAFDKTKLPLDLLKYISNSTYSNFFKFNNISLTFVDIGNDRCYYYSYETDDLTNIKTTGAKSITFKFYNNIVANPTSNLLNSDVQRFFDHFVKFHVPEELLDH</sequence>
<feature type="compositionally biased region" description="Low complexity" evidence="1">
    <location>
        <begin position="101"/>
        <end position="126"/>
    </location>
</feature>
<name>A0A6C0BEQ0_9ZZZZ</name>
<feature type="region of interest" description="Disordered" evidence="1">
    <location>
        <begin position="168"/>
        <end position="187"/>
    </location>
</feature>
<evidence type="ECO:0000256" key="1">
    <source>
        <dbReference type="SAM" id="MobiDB-lite"/>
    </source>
</evidence>
<evidence type="ECO:0000313" key="2">
    <source>
        <dbReference type="EMBL" id="QHS90452.1"/>
    </source>
</evidence>
<proteinExistence type="predicted"/>
<reference evidence="2" key="1">
    <citation type="journal article" date="2020" name="Nature">
        <title>Giant virus diversity and host interactions through global metagenomics.</title>
        <authorList>
            <person name="Schulz F."/>
            <person name="Roux S."/>
            <person name="Paez-Espino D."/>
            <person name="Jungbluth S."/>
            <person name="Walsh D.A."/>
            <person name="Denef V.J."/>
            <person name="McMahon K.D."/>
            <person name="Konstantinidis K.T."/>
            <person name="Eloe-Fadrosh E.A."/>
            <person name="Kyrpides N.C."/>
            <person name="Woyke T."/>
        </authorList>
    </citation>
    <scope>NUCLEOTIDE SEQUENCE</scope>
    <source>
        <strain evidence="2">GVMAG-M-3300010160-60</strain>
    </source>
</reference>